<name>A0A426Y206_ENSVE</name>
<feature type="region of interest" description="Disordered" evidence="1">
    <location>
        <begin position="260"/>
        <end position="299"/>
    </location>
</feature>
<comment type="caution">
    <text evidence="2">The sequence shown here is derived from an EMBL/GenBank/DDBJ whole genome shotgun (WGS) entry which is preliminary data.</text>
</comment>
<feature type="region of interest" description="Disordered" evidence="1">
    <location>
        <begin position="394"/>
        <end position="415"/>
    </location>
</feature>
<reference evidence="2 3" key="1">
    <citation type="journal article" date="2014" name="Agronomy (Basel)">
        <title>A Draft Genome Sequence for Ensete ventricosum, the Drought-Tolerant Tree Against Hunger.</title>
        <authorList>
            <person name="Harrison J."/>
            <person name="Moore K.A."/>
            <person name="Paszkiewicz K."/>
            <person name="Jones T."/>
            <person name="Grant M."/>
            <person name="Ambacheew D."/>
            <person name="Muzemil S."/>
            <person name="Studholme D.J."/>
        </authorList>
    </citation>
    <scope>NUCLEOTIDE SEQUENCE [LARGE SCALE GENOMIC DNA]</scope>
</reference>
<dbReference type="EMBL" id="AMZH03015740">
    <property type="protein sequence ID" value="RRT45581.1"/>
    <property type="molecule type" value="Genomic_DNA"/>
</dbReference>
<gene>
    <name evidence="2" type="ORF">B296_00023951</name>
</gene>
<protein>
    <submittedName>
        <fullName evidence="2">Uncharacterized protein</fullName>
    </submittedName>
</protein>
<dbReference type="Gene3D" id="3.40.50.300">
    <property type="entry name" value="P-loop containing nucleotide triphosphate hydrolases"/>
    <property type="match status" value="1"/>
</dbReference>
<evidence type="ECO:0000313" key="2">
    <source>
        <dbReference type="EMBL" id="RRT45581.1"/>
    </source>
</evidence>
<accession>A0A426Y206</accession>
<feature type="compositionally biased region" description="Basic and acidic residues" evidence="1">
    <location>
        <begin position="406"/>
        <end position="415"/>
    </location>
</feature>
<proteinExistence type="predicted"/>
<dbReference type="InterPro" id="IPR027417">
    <property type="entry name" value="P-loop_NTPase"/>
</dbReference>
<dbReference type="AlphaFoldDB" id="A0A426Y206"/>
<organism evidence="2 3">
    <name type="scientific">Ensete ventricosum</name>
    <name type="common">Abyssinian banana</name>
    <name type="synonym">Musa ensete</name>
    <dbReference type="NCBI Taxonomy" id="4639"/>
    <lineage>
        <taxon>Eukaryota</taxon>
        <taxon>Viridiplantae</taxon>
        <taxon>Streptophyta</taxon>
        <taxon>Embryophyta</taxon>
        <taxon>Tracheophyta</taxon>
        <taxon>Spermatophyta</taxon>
        <taxon>Magnoliopsida</taxon>
        <taxon>Liliopsida</taxon>
        <taxon>Zingiberales</taxon>
        <taxon>Musaceae</taxon>
        <taxon>Ensete</taxon>
    </lineage>
</organism>
<sequence length="415" mass="45103">RRRKEMGSSAEQDYDYSFKILLSGDSGVGKSSLVQSFISHFVDNNRPTLGAVTPIFFLDYLLPMTSCRHACIEFMVSLASVYRDGFPDQISHSRWQEAEAYHMGHCWSLGRGKGFSSGRSLIPARRSGRIGSRRDLFDYQVSLVVDFVILLLRRGARVFIAIVTGYSYLKPLSSLLLTILLHLTTPSVVLTARRAPAAGGCRPCPPYLDLAERVNSGTNLGDLAERMNSGTNLGDLVERMNSGTNLGDLTEKMNSGLAEKVNSGTNPRDLVERVNSSTNPEDLAERMNSGTNPGDLDEKMNSGINLGDLAERVNSGTNPKDLPEKVNSGTNLGDLAERVNSGTNPRDLTEKVNSGLAEKVNSGTNPGDLAEKVNSSTNPGDLVERISHLQQELDALKSRGSPEAVAKAEKRTSEL</sequence>
<evidence type="ECO:0000256" key="1">
    <source>
        <dbReference type="SAM" id="MobiDB-lite"/>
    </source>
</evidence>
<feature type="region of interest" description="Disordered" evidence="1">
    <location>
        <begin position="315"/>
        <end position="348"/>
    </location>
</feature>
<dbReference type="SUPFAM" id="SSF52540">
    <property type="entry name" value="P-loop containing nucleoside triphosphate hydrolases"/>
    <property type="match status" value="1"/>
</dbReference>
<feature type="non-terminal residue" evidence="2">
    <location>
        <position position="1"/>
    </location>
</feature>
<feature type="region of interest" description="Disordered" evidence="1">
    <location>
        <begin position="361"/>
        <end position="380"/>
    </location>
</feature>
<dbReference type="Proteomes" id="UP000287651">
    <property type="component" value="Unassembled WGS sequence"/>
</dbReference>
<evidence type="ECO:0000313" key="3">
    <source>
        <dbReference type="Proteomes" id="UP000287651"/>
    </source>
</evidence>